<dbReference type="SMART" id="SM00014">
    <property type="entry name" value="acidPPc"/>
    <property type="match status" value="1"/>
</dbReference>
<evidence type="ECO:0000256" key="2">
    <source>
        <dbReference type="ARBA" id="ARBA00022475"/>
    </source>
</evidence>
<evidence type="ECO:0000256" key="3">
    <source>
        <dbReference type="ARBA" id="ARBA00022692"/>
    </source>
</evidence>
<dbReference type="PANTHER" id="PTHR14969">
    <property type="entry name" value="SPHINGOSINE-1-PHOSPHATE PHOSPHOHYDROLASE"/>
    <property type="match status" value="1"/>
</dbReference>
<proteinExistence type="predicted"/>
<dbReference type="GO" id="GO:0016787">
    <property type="term" value="F:hydrolase activity"/>
    <property type="evidence" value="ECO:0007669"/>
    <property type="project" value="UniProtKB-KW"/>
</dbReference>
<dbReference type="InterPro" id="IPR000326">
    <property type="entry name" value="PAP2/HPO"/>
</dbReference>
<dbReference type="InterPro" id="IPR036938">
    <property type="entry name" value="PAP2/HPO_sf"/>
</dbReference>
<evidence type="ECO:0000259" key="8">
    <source>
        <dbReference type="SMART" id="SM00014"/>
    </source>
</evidence>
<dbReference type="Pfam" id="PF01569">
    <property type="entry name" value="PAP2"/>
    <property type="match status" value="1"/>
</dbReference>
<keyword evidence="4" id="KW-0378">Hydrolase</keyword>
<evidence type="ECO:0000256" key="7">
    <source>
        <dbReference type="SAM" id="Phobius"/>
    </source>
</evidence>
<feature type="transmembrane region" description="Helical" evidence="7">
    <location>
        <begin position="161"/>
        <end position="178"/>
    </location>
</feature>
<evidence type="ECO:0000256" key="1">
    <source>
        <dbReference type="ARBA" id="ARBA00004651"/>
    </source>
</evidence>
<keyword evidence="6 7" id="KW-0472">Membrane</keyword>
<evidence type="ECO:0000313" key="9">
    <source>
        <dbReference type="EMBL" id="SHM54255.1"/>
    </source>
</evidence>
<organism evidence="9 10">
    <name type="scientific">Ruminococcus flavefaciens</name>
    <dbReference type="NCBI Taxonomy" id="1265"/>
    <lineage>
        <taxon>Bacteria</taxon>
        <taxon>Bacillati</taxon>
        <taxon>Bacillota</taxon>
        <taxon>Clostridia</taxon>
        <taxon>Eubacteriales</taxon>
        <taxon>Oscillospiraceae</taxon>
        <taxon>Ruminococcus</taxon>
    </lineage>
</organism>
<evidence type="ECO:0000313" key="10">
    <source>
        <dbReference type="Proteomes" id="UP000184394"/>
    </source>
</evidence>
<accession>A0A1M7JMX2</accession>
<reference evidence="9 10" key="1">
    <citation type="submission" date="2016-11" db="EMBL/GenBank/DDBJ databases">
        <authorList>
            <person name="Jaros S."/>
            <person name="Januszkiewicz K."/>
            <person name="Wedrychowicz H."/>
        </authorList>
    </citation>
    <scope>NUCLEOTIDE SEQUENCE [LARGE SCALE GENOMIC DNA]</scope>
    <source>
        <strain evidence="9 10">Y1</strain>
    </source>
</reference>
<evidence type="ECO:0000256" key="4">
    <source>
        <dbReference type="ARBA" id="ARBA00022801"/>
    </source>
</evidence>
<dbReference type="SUPFAM" id="SSF48317">
    <property type="entry name" value="Acid phosphatase/Vanadium-dependent haloperoxidase"/>
    <property type="match status" value="1"/>
</dbReference>
<feature type="transmembrane region" description="Helical" evidence="7">
    <location>
        <begin position="260"/>
        <end position="280"/>
    </location>
</feature>
<keyword evidence="5 7" id="KW-1133">Transmembrane helix</keyword>
<feature type="transmembrane region" description="Helical" evidence="7">
    <location>
        <begin position="231"/>
        <end position="248"/>
    </location>
</feature>
<feature type="transmembrane region" description="Helical" evidence="7">
    <location>
        <begin position="286"/>
        <end position="305"/>
    </location>
</feature>
<gene>
    <name evidence="9" type="ORF">SAMN04487860_106107</name>
</gene>
<feature type="transmembrane region" description="Helical" evidence="7">
    <location>
        <begin position="127"/>
        <end position="149"/>
    </location>
</feature>
<feature type="transmembrane region" description="Helical" evidence="7">
    <location>
        <begin position="87"/>
        <end position="107"/>
    </location>
</feature>
<protein>
    <submittedName>
        <fullName evidence="9">Membrane-associated phospholipid phosphatase</fullName>
    </submittedName>
</protein>
<evidence type="ECO:0000256" key="5">
    <source>
        <dbReference type="ARBA" id="ARBA00022989"/>
    </source>
</evidence>
<comment type="subcellular location">
    <subcellularLocation>
        <location evidence="1">Cell membrane</location>
        <topology evidence="1">Multi-pass membrane protein</topology>
    </subcellularLocation>
</comment>
<dbReference type="EMBL" id="FRCT01000006">
    <property type="protein sequence ID" value="SHM54255.1"/>
    <property type="molecule type" value="Genomic_DNA"/>
</dbReference>
<dbReference type="CDD" id="cd01610">
    <property type="entry name" value="PAP2_like"/>
    <property type="match status" value="1"/>
</dbReference>
<feature type="domain" description="Phosphatidic acid phosphatase type 2/haloperoxidase" evidence="8">
    <location>
        <begin position="159"/>
        <end position="299"/>
    </location>
</feature>
<name>A0A1M7JMX2_RUMFL</name>
<dbReference type="GO" id="GO:0005886">
    <property type="term" value="C:plasma membrane"/>
    <property type="evidence" value="ECO:0007669"/>
    <property type="project" value="UniProtKB-SubCell"/>
</dbReference>
<dbReference type="Gene3D" id="1.20.144.10">
    <property type="entry name" value="Phosphatidic acid phosphatase type 2/haloperoxidase"/>
    <property type="match status" value="1"/>
</dbReference>
<keyword evidence="2" id="KW-1003">Cell membrane</keyword>
<feature type="transmembrane region" description="Helical" evidence="7">
    <location>
        <begin position="52"/>
        <end position="75"/>
    </location>
</feature>
<dbReference type="PANTHER" id="PTHR14969:SF62">
    <property type="entry name" value="DECAPRENYLPHOSPHORYL-5-PHOSPHORIBOSE PHOSPHATASE RV3807C-RELATED"/>
    <property type="match status" value="1"/>
</dbReference>
<sequence length="310" mass="34951">MTQKAINDTNKYRKMIKLLIAALLLLILLFLTGTFCDRTVAETLFSPDNTFIKVITSTGVYPIYAVQVLFYGALYERTLHSSKSKQFKMVICTFFILTALFLGFNGGKTLASRNNLGEIFPSFIGNLPVIIIISAILEYPLFFIGYFYAKKSDDKLLTQRIFGLFIVLLFAFISMQVMKNFFDRPRYRTAVLGYEGITFVPWYKPFTGAEKYVAAYGINADEFRSFPSGHSIFSSLSTCIFPSLAWLFPKLKNKQMQLFVAGFIFCIIIMFTRMLLGAHYLSDVSAGAIIGVLSSIACAAIQLRISQKIT</sequence>
<dbReference type="Proteomes" id="UP000184394">
    <property type="component" value="Unassembled WGS sequence"/>
</dbReference>
<dbReference type="OrthoDB" id="1653251at2"/>
<dbReference type="AlphaFoldDB" id="A0A1M7JMX2"/>
<evidence type="ECO:0000256" key="6">
    <source>
        <dbReference type="ARBA" id="ARBA00023136"/>
    </source>
</evidence>
<keyword evidence="3 7" id="KW-0812">Transmembrane</keyword>